<comment type="caution">
    <text evidence="1">The sequence shown here is derived from an EMBL/GenBank/DDBJ whole genome shotgun (WGS) entry which is preliminary data.</text>
</comment>
<protein>
    <recommendedName>
        <fullName evidence="3">PE domain-containing protein</fullName>
    </recommendedName>
</protein>
<dbReference type="RefSeq" id="WP_345037488.1">
    <property type="nucleotide sequence ID" value="NZ_BAABBA010000002.1"/>
</dbReference>
<gene>
    <name evidence="1" type="ORF">GCM10022262_05940</name>
</gene>
<organism evidence="1 2">
    <name type="scientific">Georgenia daeguensis</name>
    <dbReference type="NCBI Taxonomy" id="908355"/>
    <lineage>
        <taxon>Bacteria</taxon>
        <taxon>Bacillati</taxon>
        <taxon>Actinomycetota</taxon>
        <taxon>Actinomycetes</taxon>
        <taxon>Micrococcales</taxon>
        <taxon>Bogoriellaceae</taxon>
        <taxon>Georgenia</taxon>
    </lineage>
</organism>
<keyword evidence="2" id="KW-1185">Reference proteome</keyword>
<accession>A0ABP8EQC9</accession>
<dbReference type="EMBL" id="BAABBA010000002">
    <property type="protein sequence ID" value="GAA4286235.1"/>
    <property type="molecule type" value="Genomic_DNA"/>
</dbReference>
<proteinExistence type="predicted"/>
<dbReference type="Proteomes" id="UP001499841">
    <property type="component" value="Unassembled WGS sequence"/>
</dbReference>
<evidence type="ECO:0000313" key="2">
    <source>
        <dbReference type="Proteomes" id="UP001499841"/>
    </source>
</evidence>
<reference evidence="2" key="1">
    <citation type="journal article" date="2019" name="Int. J. Syst. Evol. Microbiol.">
        <title>The Global Catalogue of Microorganisms (GCM) 10K type strain sequencing project: providing services to taxonomists for standard genome sequencing and annotation.</title>
        <authorList>
            <consortium name="The Broad Institute Genomics Platform"/>
            <consortium name="The Broad Institute Genome Sequencing Center for Infectious Disease"/>
            <person name="Wu L."/>
            <person name="Ma J."/>
        </authorList>
    </citation>
    <scope>NUCLEOTIDE SEQUENCE [LARGE SCALE GENOMIC DNA]</scope>
    <source>
        <strain evidence="2">JCM 17459</strain>
    </source>
</reference>
<evidence type="ECO:0008006" key="3">
    <source>
        <dbReference type="Google" id="ProtNLM"/>
    </source>
</evidence>
<sequence length="102" mass="11115">MTDLVVDEGYLSSTESDLNNLSSELQSLCNELRGSDALVVGAAPLFDELHEFAGSWADAIEDLDEYATEAAGYIRKVREAFGQIDLALAESLTTQELERQDG</sequence>
<evidence type="ECO:0000313" key="1">
    <source>
        <dbReference type="EMBL" id="GAA4286235.1"/>
    </source>
</evidence>
<name>A0ABP8EQC9_9MICO</name>